<name>A0A1M5SL01_9FIRM</name>
<dbReference type="CDD" id="cd06261">
    <property type="entry name" value="TM_PBP2"/>
    <property type="match status" value="1"/>
</dbReference>
<dbReference type="STRING" id="1123281.SAMN02745180_00200"/>
<organism evidence="9 10">
    <name type="scientific">Sporanaerobacter acetigenes DSM 13106</name>
    <dbReference type="NCBI Taxonomy" id="1123281"/>
    <lineage>
        <taxon>Bacteria</taxon>
        <taxon>Bacillati</taxon>
        <taxon>Bacillota</taxon>
        <taxon>Tissierellia</taxon>
        <taxon>Tissierellales</taxon>
        <taxon>Sporanaerobacteraceae</taxon>
        <taxon>Sporanaerobacter</taxon>
    </lineage>
</organism>
<dbReference type="Gene3D" id="2.130.10.30">
    <property type="entry name" value="Regulator of chromosome condensation 1/beta-lactamase-inhibitor protein II"/>
    <property type="match status" value="2"/>
</dbReference>
<evidence type="ECO:0000313" key="9">
    <source>
        <dbReference type="EMBL" id="SHH39090.1"/>
    </source>
</evidence>
<dbReference type="PANTHER" id="PTHR43386">
    <property type="entry name" value="OLIGOPEPTIDE TRANSPORT SYSTEM PERMEASE PROTEIN APPC"/>
    <property type="match status" value="1"/>
</dbReference>
<dbReference type="PROSITE" id="PS00626">
    <property type="entry name" value="RCC1_2"/>
    <property type="match status" value="1"/>
</dbReference>
<keyword evidence="5 7" id="KW-1133">Transmembrane helix</keyword>
<dbReference type="PROSITE" id="PS50928">
    <property type="entry name" value="ABC_TM1"/>
    <property type="match status" value="1"/>
</dbReference>
<comment type="subcellular location">
    <subcellularLocation>
        <location evidence="1 7">Cell membrane</location>
        <topology evidence="1 7">Multi-pass membrane protein</topology>
    </subcellularLocation>
</comment>
<dbReference type="PROSITE" id="PS50012">
    <property type="entry name" value="RCC1_3"/>
    <property type="match status" value="2"/>
</dbReference>
<dbReference type="InterPro" id="IPR025966">
    <property type="entry name" value="OppC_N"/>
</dbReference>
<keyword evidence="3" id="KW-1003">Cell membrane</keyword>
<evidence type="ECO:0000256" key="2">
    <source>
        <dbReference type="ARBA" id="ARBA00022448"/>
    </source>
</evidence>
<dbReference type="EMBL" id="FQXR01000002">
    <property type="protein sequence ID" value="SHH39090.1"/>
    <property type="molecule type" value="Genomic_DNA"/>
</dbReference>
<dbReference type="Pfam" id="PF00528">
    <property type="entry name" value="BPD_transp_1"/>
    <property type="match status" value="1"/>
</dbReference>
<dbReference type="InterPro" id="IPR035906">
    <property type="entry name" value="MetI-like_sf"/>
</dbReference>
<dbReference type="Proteomes" id="UP000184389">
    <property type="component" value="Unassembled WGS sequence"/>
</dbReference>
<feature type="transmembrane region" description="Helical" evidence="7">
    <location>
        <begin position="405"/>
        <end position="428"/>
    </location>
</feature>
<dbReference type="InterPro" id="IPR000408">
    <property type="entry name" value="Reg_chr_condens"/>
</dbReference>
<feature type="transmembrane region" description="Helical" evidence="7">
    <location>
        <begin position="577"/>
        <end position="598"/>
    </location>
</feature>
<sequence length="612" mass="66913">MDAKQISNKKKNKKKKSFSHLLFMNLFGGKEKMTMLEEEDIQSPWQTVRSTFRDDKVAMTALITFLVILAIVLIGPLAIPIDLSFSETTQQNIAPGLDLMKLPQDLDGKVEQIAIGPTFSIGVSTDGKVYTWGKTKINKNTDLKDIPANMGKVVKVAAGFDHALALNEDGEIFAWGNNRQKQASIPVELIRGKKVVDIVAGYQNSAILTDDGCLYYVGNSTNNDFNEFHPYQGQLKKVVATSDTLMGLTSDGQVVHLGTQINSYTNIPQNMGNIVDIATTASTVATINDEGKVFVWGNLSSKGEGKIPDVKDKIVSLQGGRYHYTAVTETGEVVSWGSNYYKQSTIPKEVSESKISKVYTGFYQNYAITTEGKVLTWGLNGYPFGSDELGRDIFTRLLNGGRMSITIGAVAVIISTIIGVIVGGISGFSGGKVDMVLQRISEMVASLPFLPFAMILSALIGNSMTSRQRVVLIMIILGLLSWPGLQRLVRAQVLSVREQEYVVAAKSIGVKRRHIIFKHILPNVISVIIVSATLSFASSMLTEATLSYLGFGVQAPLPTWGNMLYGANNSIVIQNYWWRWVFASIVLSISVVSINSIGDGLRDAIDPKSQER</sequence>
<feature type="transmembrane region" description="Helical" evidence="7">
    <location>
        <begin position="520"/>
        <end position="541"/>
    </location>
</feature>
<dbReference type="GO" id="GO:0005886">
    <property type="term" value="C:plasma membrane"/>
    <property type="evidence" value="ECO:0007669"/>
    <property type="project" value="UniProtKB-SubCell"/>
</dbReference>
<dbReference type="GO" id="GO:0055085">
    <property type="term" value="P:transmembrane transport"/>
    <property type="evidence" value="ECO:0007669"/>
    <property type="project" value="InterPro"/>
</dbReference>
<reference evidence="9 10" key="1">
    <citation type="submission" date="2016-11" db="EMBL/GenBank/DDBJ databases">
        <authorList>
            <person name="Jaros S."/>
            <person name="Januszkiewicz K."/>
            <person name="Wedrychowicz H."/>
        </authorList>
    </citation>
    <scope>NUCLEOTIDE SEQUENCE [LARGE SCALE GENOMIC DNA]</scope>
    <source>
        <strain evidence="9 10">DSM 13106</strain>
    </source>
</reference>
<evidence type="ECO:0000256" key="7">
    <source>
        <dbReference type="RuleBase" id="RU363032"/>
    </source>
</evidence>
<dbReference type="InterPro" id="IPR050366">
    <property type="entry name" value="BP-dependent_transpt_permease"/>
</dbReference>
<proteinExistence type="inferred from homology"/>
<dbReference type="AlphaFoldDB" id="A0A1M5SL01"/>
<feature type="transmembrane region" description="Helical" evidence="7">
    <location>
        <begin position="57"/>
        <end position="79"/>
    </location>
</feature>
<dbReference type="SUPFAM" id="SSF50985">
    <property type="entry name" value="RCC1/BLIP-II"/>
    <property type="match status" value="1"/>
</dbReference>
<feature type="transmembrane region" description="Helical" evidence="7">
    <location>
        <begin position="466"/>
        <end position="485"/>
    </location>
</feature>
<gene>
    <name evidence="9" type="ORF">SAMN02745180_00200</name>
</gene>
<evidence type="ECO:0000313" key="10">
    <source>
        <dbReference type="Proteomes" id="UP000184389"/>
    </source>
</evidence>
<evidence type="ECO:0000256" key="4">
    <source>
        <dbReference type="ARBA" id="ARBA00022692"/>
    </source>
</evidence>
<comment type="similarity">
    <text evidence="7">Belongs to the binding-protein-dependent transport system permease family.</text>
</comment>
<feature type="transmembrane region" description="Helical" evidence="7">
    <location>
        <begin position="440"/>
        <end position="460"/>
    </location>
</feature>
<evidence type="ECO:0000256" key="5">
    <source>
        <dbReference type="ARBA" id="ARBA00022989"/>
    </source>
</evidence>
<keyword evidence="4 7" id="KW-0812">Transmembrane</keyword>
<keyword evidence="10" id="KW-1185">Reference proteome</keyword>
<evidence type="ECO:0000256" key="1">
    <source>
        <dbReference type="ARBA" id="ARBA00004651"/>
    </source>
</evidence>
<accession>A0A1M5SL01</accession>
<dbReference type="InterPro" id="IPR000515">
    <property type="entry name" value="MetI-like"/>
</dbReference>
<evidence type="ECO:0000256" key="3">
    <source>
        <dbReference type="ARBA" id="ARBA00022475"/>
    </source>
</evidence>
<dbReference type="PANTHER" id="PTHR43386:SF1">
    <property type="entry name" value="D,D-DIPEPTIDE TRANSPORT SYSTEM PERMEASE PROTEIN DDPC-RELATED"/>
    <property type="match status" value="1"/>
</dbReference>
<dbReference type="Gene3D" id="1.10.3720.10">
    <property type="entry name" value="MetI-like"/>
    <property type="match status" value="1"/>
</dbReference>
<feature type="domain" description="ABC transmembrane type-1" evidence="8">
    <location>
        <begin position="401"/>
        <end position="598"/>
    </location>
</feature>
<dbReference type="Pfam" id="PF12911">
    <property type="entry name" value="OppC_N"/>
    <property type="match status" value="1"/>
</dbReference>
<evidence type="ECO:0000259" key="8">
    <source>
        <dbReference type="PROSITE" id="PS50928"/>
    </source>
</evidence>
<keyword evidence="2 7" id="KW-0813">Transport</keyword>
<protein>
    <submittedName>
        <fullName evidence="9">Peptide/nickel transport system permease protein</fullName>
    </submittedName>
</protein>
<keyword evidence="6 7" id="KW-0472">Membrane</keyword>
<dbReference type="Pfam" id="PF13540">
    <property type="entry name" value="RCC1_2"/>
    <property type="match status" value="2"/>
</dbReference>
<dbReference type="RefSeq" id="WP_084604080.1">
    <property type="nucleotide sequence ID" value="NZ_FQXR01000002.1"/>
</dbReference>
<dbReference type="InterPro" id="IPR009091">
    <property type="entry name" value="RCC1/BLIP-II"/>
</dbReference>
<dbReference type="SUPFAM" id="SSF161098">
    <property type="entry name" value="MetI-like"/>
    <property type="match status" value="1"/>
</dbReference>
<evidence type="ECO:0000256" key="6">
    <source>
        <dbReference type="ARBA" id="ARBA00023136"/>
    </source>
</evidence>